<sequence>MFDERQFIYEQMRLIIDERRELTKIYYELKERLQHLGQKDSNPTKEATFTNKQKLAIDIENQQYFLNKKNQVNQNIYQRIVSISKESHVPMTNRELFEQLTEKYHLSVSYNNLTNNILSRMNQDSSCKVERAYRDYWQYRMK</sequence>
<keyword evidence="2" id="KW-1185">Reference proteome</keyword>
<protein>
    <submittedName>
        <fullName evidence="1">Uncharacterized protein</fullName>
    </submittedName>
</protein>
<dbReference type="AlphaFoldDB" id="R3W817"/>
<dbReference type="STRING" id="317735.RU98_GL000150"/>
<accession>R3W817</accession>
<dbReference type="EMBL" id="AJAU01000022">
    <property type="protein sequence ID" value="EOL43647.1"/>
    <property type="molecule type" value="Genomic_DNA"/>
</dbReference>
<dbReference type="Proteomes" id="UP000013840">
    <property type="component" value="Unassembled WGS sequence"/>
</dbReference>
<dbReference type="RefSeq" id="WP_010773056.1">
    <property type="nucleotide sequence ID" value="NZ_KB946335.1"/>
</dbReference>
<organism evidence="1 2">
    <name type="scientific">Enterococcus caccae ATCC BAA-1240</name>
    <dbReference type="NCBI Taxonomy" id="1158612"/>
    <lineage>
        <taxon>Bacteria</taxon>
        <taxon>Bacillati</taxon>
        <taxon>Bacillota</taxon>
        <taxon>Bacilli</taxon>
        <taxon>Lactobacillales</taxon>
        <taxon>Enterococcaceae</taxon>
        <taxon>Enterococcus</taxon>
    </lineage>
</organism>
<proteinExistence type="predicted"/>
<reference evidence="1 2" key="1">
    <citation type="submission" date="2013-02" db="EMBL/GenBank/DDBJ databases">
        <title>The Genome Sequence of Enterococcus caccae BAA-1240.</title>
        <authorList>
            <consortium name="The Broad Institute Genome Sequencing Platform"/>
            <consortium name="The Broad Institute Genome Sequencing Center for Infectious Disease"/>
            <person name="Earl A.M."/>
            <person name="Gilmore M.S."/>
            <person name="Lebreton F."/>
            <person name="Walker B."/>
            <person name="Young S.K."/>
            <person name="Zeng Q."/>
            <person name="Gargeya S."/>
            <person name="Fitzgerald M."/>
            <person name="Haas B."/>
            <person name="Abouelleil A."/>
            <person name="Alvarado L."/>
            <person name="Arachchi H.M."/>
            <person name="Berlin A.M."/>
            <person name="Chapman S.B."/>
            <person name="Dewar J."/>
            <person name="Goldberg J."/>
            <person name="Griggs A."/>
            <person name="Gujja S."/>
            <person name="Hansen M."/>
            <person name="Howarth C."/>
            <person name="Imamovic A."/>
            <person name="Larimer J."/>
            <person name="McCowan C."/>
            <person name="Murphy C."/>
            <person name="Neiman D."/>
            <person name="Pearson M."/>
            <person name="Priest M."/>
            <person name="Roberts A."/>
            <person name="Saif S."/>
            <person name="Shea T."/>
            <person name="Sisk P."/>
            <person name="Sykes S."/>
            <person name="Wortman J."/>
            <person name="Nusbaum C."/>
            <person name="Birren B."/>
        </authorList>
    </citation>
    <scope>NUCLEOTIDE SEQUENCE [LARGE SCALE GENOMIC DNA]</scope>
    <source>
        <strain evidence="1 2">ATCC BAA-1240</strain>
    </source>
</reference>
<dbReference type="PATRIC" id="fig|1158612.3.peg.2944"/>
<evidence type="ECO:0000313" key="1">
    <source>
        <dbReference type="EMBL" id="EOL43647.1"/>
    </source>
</evidence>
<evidence type="ECO:0000313" key="2">
    <source>
        <dbReference type="Proteomes" id="UP000013840"/>
    </source>
</evidence>
<comment type="caution">
    <text evidence="1">The sequence shown here is derived from an EMBL/GenBank/DDBJ whole genome shotgun (WGS) entry which is preliminary data.</text>
</comment>
<dbReference type="eggNOG" id="ENOG502ZJWY">
    <property type="taxonomic scope" value="Bacteria"/>
</dbReference>
<dbReference type="OrthoDB" id="2195277at2"/>
<gene>
    <name evidence="1" type="ORF">UC7_02977</name>
</gene>
<name>R3W817_9ENTE</name>